<comment type="subcellular location">
    <subcellularLocation>
        <location evidence="1">Secreted</location>
    </subcellularLocation>
</comment>
<keyword evidence="5" id="KW-0879">Wnt signaling pathway</keyword>
<evidence type="ECO:0000256" key="6">
    <source>
        <dbReference type="ARBA" id="ARBA00022729"/>
    </source>
</evidence>
<proteinExistence type="inferred from homology"/>
<evidence type="ECO:0000256" key="7">
    <source>
        <dbReference type="ARBA" id="ARBA00023157"/>
    </source>
</evidence>
<feature type="compositionally biased region" description="Polar residues" evidence="8">
    <location>
        <begin position="14"/>
        <end position="43"/>
    </location>
</feature>
<evidence type="ECO:0000313" key="11">
    <source>
        <dbReference type="Proteomes" id="UP000192578"/>
    </source>
</evidence>
<evidence type="ECO:0000256" key="4">
    <source>
        <dbReference type="ARBA" id="ARBA00022525"/>
    </source>
</evidence>
<evidence type="ECO:0000313" key="10">
    <source>
        <dbReference type="EMBL" id="OWA50439.1"/>
    </source>
</evidence>
<keyword evidence="6" id="KW-0732">Signal</keyword>
<reference evidence="11" key="1">
    <citation type="submission" date="2017-01" db="EMBL/GenBank/DDBJ databases">
        <title>Comparative genomics of anhydrobiosis in the tardigrade Hypsibius dujardini.</title>
        <authorList>
            <person name="Yoshida Y."/>
            <person name="Koutsovoulos G."/>
            <person name="Laetsch D."/>
            <person name="Stevens L."/>
            <person name="Kumar S."/>
            <person name="Horikawa D."/>
            <person name="Ishino K."/>
            <person name="Komine S."/>
            <person name="Tomita M."/>
            <person name="Blaxter M."/>
            <person name="Arakawa K."/>
        </authorList>
    </citation>
    <scope>NUCLEOTIDE SEQUENCE [LARGE SCALE GENOMIC DNA]</scope>
    <source>
        <strain evidence="11">Z151</strain>
    </source>
</reference>
<dbReference type="GO" id="GO:0039706">
    <property type="term" value="F:co-receptor binding"/>
    <property type="evidence" value="ECO:0007669"/>
    <property type="project" value="TreeGrafter"/>
</dbReference>
<evidence type="ECO:0000256" key="5">
    <source>
        <dbReference type="ARBA" id="ARBA00022687"/>
    </source>
</evidence>
<dbReference type="OrthoDB" id="4321958at2759"/>
<keyword evidence="11" id="KW-1185">Reference proteome</keyword>
<gene>
    <name evidence="10" type="ORF">BV898_14956</name>
</gene>
<evidence type="ECO:0000256" key="8">
    <source>
        <dbReference type="SAM" id="MobiDB-lite"/>
    </source>
</evidence>
<dbReference type="PANTHER" id="PTHR12113">
    <property type="entry name" value="DICKKOPF3-LIKE 3"/>
    <property type="match status" value="1"/>
</dbReference>
<evidence type="ECO:0000259" key="9">
    <source>
        <dbReference type="Pfam" id="PF04706"/>
    </source>
</evidence>
<feature type="region of interest" description="Disordered" evidence="8">
    <location>
        <begin position="1"/>
        <end position="46"/>
    </location>
</feature>
<dbReference type="Gene3D" id="2.10.80.10">
    <property type="entry name" value="Lipase, subunit A"/>
    <property type="match status" value="1"/>
</dbReference>
<dbReference type="Proteomes" id="UP000192578">
    <property type="component" value="Unassembled WGS sequence"/>
</dbReference>
<dbReference type="GO" id="GO:0048019">
    <property type="term" value="F:receptor antagonist activity"/>
    <property type="evidence" value="ECO:0007669"/>
    <property type="project" value="TreeGrafter"/>
</dbReference>
<dbReference type="Pfam" id="PF04706">
    <property type="entry name" value="Dickkopf_N"/>
    <property type="match status" value="1"/>
</dbReference>
<dbReference type="GO" id="GO:0016055">
    <property type="term" value="P:Wnt signaling pathway"/>
    <property type="evidence" value="ECO:0007669"/>
    <property type="project" value="UniProtKB-KW"/>
</dbReference>
<dbReference type="GO" id="GO:0005615">
    <property type="term" value="C:extracellular space"/>
    <property type="evidence" value="ECO:0007669"/>
    <property type="project" value="TreeGrafter"/>
</dbReference>
<organism evidence="10 11">
    <name type="scientific">Hypsibius exemplaris</name>
    <name type="common">Freshwater tardigrade</name>
    <dbReference type="NCBI Taxonomy" id="2072580"/>
    <lineage>
        <taxon>Eukaryota</taxon>
        <taxon>Metazoa</taxon>
        <taxon>Ecdysozoa</taxon>
        <taxon>Tardigrada</taxon>
        <taxon>Eutardigrada</taxon>
        <taxon>Parachela</taxon>
        <taxon>Hypsibioidea</taxon>
        <taxon>Hypsibiidae</taxon>
        <taxon>Hypsibius</taxon>
    </lineage>
</organism>
<dbReference type="GO" id="GO:0090090">
    <property type="term" value="P:negative regulation of canonical Wnt signaling pathway"/>
    <property type="evidence" value="ECO:0007669"/>
    <property type="project" value="TreeGrafter"/>
</dbReference>
<evidence type="ECO:0000256" key="2">
    <source>
        <dbReference type="ARBA" id="ARBA00010842"/>
    </source>
</evidence>
<keyword evidence="4" id="KW-0964">Secreted</keyword>
<dbReference type="InterPro" id="IPR039863">
    <property type="entry name" value="DKK1-4"/>
</dbReference>
<evidence type="ECO:0000256" key="3">
    <source>
        <dbReference type="ARBA" id="ARBA00022473"/>
    </source>
</evidence>
<name>A0A9X6NJA1_HYPEX</name>
<keyword evidence="7" id="KW-1015">Disulfide bond</keyword>
<protein>
    <recommendedName>
        <fullName evidence="9">Dickkopf N-terminal cysteine-rich domain-containing protein</fullName>
    </recommendedName>
</protein>
<accession>A0A9X6NJA1</accession>
<dbReference type="EMBL" id="MTYJ01000192">
    <property type="protein sequence ID" value="OWA50439.1"/>
    <property type="molecule type" value="Genomic_DNA"/>
</dbReference>
<evidence type="ECO:0000256" key="1">
    <source>
        <dbReference type="ARBA" id="ARBA00004613"/>
    </source>
</evidence>
<dbReference type="AlphaFoldDB" id="A0A9X6NJA1"/>
<keyword evidence="3" id="KW-0217">Developmental protein</keyword>
<comment type="caution">
    <text evidence="10">The sequence shown here is derived from an EMBL/GenBank/DDBJ whole genome shotgun (WGS) entry which is preliminary data.</text>
</comment>
<sequence length="192" mass="21683">MNFTNRALIDETDSSGGKSHYQSETTSSGPDESREINSMSCQSGKPCGRGKFCDNHYGKCERVKRRGDFCREDNHCQRKHECVFGRCRKEVPKGQEGGRCSEDADCPEENCCARQHGEFICKPRLRRFSNCFVPAGGLDYSLNEQCPCEDGFVCQYEMPVRTTTPTSGTRGAKNEWFQFTADTALMRCQPII</sequence>
<comment type="similarity">
    <text evidence="2">Belongs to the dickkopf family.</text>
</comment>
<feature type="domain" description="Dickkopf N-terminal cysteine-rich" evidence="9">
    <location>
        <begin position="40"/>
        <end position="87"/>
    </location>
</feature>
<dbReference type="InterPro" id="IPR006796">
    <property type="entry name" value="Dickkopf_N"/>
</dbReference>
<dbReference type="PANTHER" id="PTHR12113:SF31">
    <property type="entry name" value="DICKKOPF N-TERMINAL CYSTEINE-RICH DOMAIN-CONTAINING PROTEIN"/>
    <property type="match status" value="1"/>
</dbReference>